<gene>
    <name evidence="2" type="ORF">Z043_119187</name>
</gene>
<name>A0A0P7TYC8_SCLFO</name>
<reference evidence="2 3" key="1">
    <citation type="submission" date="2015-08" db="EMBL/GenBank/DDBJ databases">
        <title>The genome of the Asian arowana (Scleropages formosus).</title>
        <authorList>
            <person name="Tan M.H."/>
            <person name="Gan H.M."/>
            <person name="Croft L.J."/>
            <person name="Austin C.M."/>
        </authorList>
    </citation>
    <scope>NUCLEOTIDE SEQUENCE [LARGE SCALE GENOMIC DNA]</scope>
    <source>
        <strain evidence="2">Aro1</strain>
    </source>
</reference>
<sequence length="165" mass="17689">MVKAALVGCCINFSRMKSSPPPQYLAYKNQLSPIYSLYPSATPGHAASNTQQPAGFPLLISNLDTAASPHHTPSHLHHLILSNSPTTKSCATTNMLFLPAPVSFTDWLSSPTSTSASILSGSTPRPPTASPFSLGPTCTWMGFTNERKTEPRRTMPPPSLLDKPL</sequence>
<dbReference type="AlphaFoldDB" id="A0A0P7TYC8"/>
<evidence type="ECO:0000313" key="3">
    <source>
        <dbReference type="Proteomes" id="UP000034805"/>
    </source>
</evidence>
<evidence type="ECO:0000313" key="2">
    <source>
        <dbReference type="EMBL" id="KPP62619.1"/>
    </source>
</evidence>
<feature type="region of interest" description="Disordered" evidence="1">
    <location>
        <begin position="144"/>
        <end position="165"/>
    </location>
</feature>
<dbReference type="Proteomes" id="UP000034805">
    <property type="component" value="Unassembled WGS sequence"/>
</dbReference>
<proteinExistence type="predicted"/>
<dbReference type="EMBL" id="JARO02008519">
    <property type="protein sequence ID" value="KPP62619.1"/>
    <property type="molecule type" value="Genomic_DNA"/>
</dbReference>
<comment type="caution">
    <text evidence="2">The sequence shown here is derived from an EMBL/GenBank/DDBJ whole genome shotgun (WGS) entry which is preliminary data.</text>
</comment>
<organism evidence="2 3">
    <name type="scientific">Scleropages formosus</name>
    <name type="common">Asian bonytongue</name>
    <name type="synonym">Osteoglossum formosum</name>
    <dbReference type="NCBI Taxonomy" id="113540"/>
    <lineage>
        <taxon>Eukaryota</taxon>
        <taxon>Metazoa</taxon>
        <taxon>Chordata</taxon>
        <taxon>Craniata</taxon>
        <taxon>Vertebrata</taxon>
        <taxon>Euteleostomi</taxon>
        <taxon>Actinopterygii</taxon>
        <taxon>Neopterygii</taxon>
        <taxon>Teleostei</taxon>
        <taxon>Osteoglossocephala</taxon>
        <taxon>Osteoglossomorpha</taxon>
        <taxon>Osteoglossiformes</taxon>
        <taxon>Osteoglossidae</taxon>
        <taxon>Scleropages</taxon>
    </lineage>
</organism>
<accession>A0A0P7TYC8</accession>
<evidence type="ECO:0000256" key="1">
    <source>
        <dbReference type="SAM" id="MobiDB-lite"/>
    </source>
</evidence>
<protein>
    <submittedName>
        <fullName evidence="2">Uncharacterized protein</fullName>
    </submittedName>
</protein>